<dbReference type="InterPro" id="IPR012675">
    <property type="entry name" value="Beta-grasp_dom_sf"/>
</dbReference>
<evidence type="ECO:0000313" key="2">
    <source>
        <dbReference type="Proteomes" id="UP000663722"/>
    </source>
</evidence>
<keyword evidence="2" id="KW-1185">Reference proteome</keyword>
<dbReference type="Pfam" id="PF02597">
    <property type="entry name" value="ThiS"/>
    <property type="match status" value="1"/>
</dbReference>
<dbReference type="Gene3D" id="3.10.20.30">
    <property type="match status" value="1"/>
</dbReference>
<dbReference type="EMBL" id="CP061800">
    <property type="protein sequence ID" value="QTA92711.1"/>
    <property type="molecule type" value="Genomic_DNA"/>
</dbReference>
<gene>
    <name evidence="1" type="ORF">dnm_088000</name>
</gene>
<dbReference type="InterPro" id="IPR016155">
    <property type="entry name" value="Mopterin_synth/thiamin_S_b"/>
</dbReference>
<dbReference type="SUPFAM" id="SSF54285">
    <property type="entry name" value="MoaD/ThiS"/>
    <property type="match status" value="1"/>
</dbReference>
<proteinExistence type="predicted"/>
<reference evidence="1" key="1">
    <citation type="journal article" date="2021" name="Microb. Physiol.">
        <title>Proteogenomic Insights into the Physiology of Marine, Sulfate-Reducing, Filamentous Desulfonema limicola and Desulfonema magnum.</title>
        <authorList>
            <person name="Schnaars V."/>
            <person name="Wohlbrand L."/>
            <person name="Scheve S."/>
            <person name="Hinrichs C."/>
            <person name="Reinhardt R."/>
            <person name="Rabus R."/>
        </authorList>
    </citation>
    <scope>NUCLEOTIDE SEQUENCE</scope>
    <source>
        <strain evidence="1">4be13</strain>
    </source>
</reference>
<sequence length="77" mass="8591">MEKHIEIKLFATLSKFLPPDPDKFPISPGIKVRDVIRELKVPPEDVRIIFINSVRKDIDTVLQGGERVGIFPPLGGG</sequence>
<accession>A0A975GT48</accession>
<name>A0A975GT48_9BACT</name>
<evidence type="ECO:0000313" key="1">
    <source>
        <dbReference type="EMBL" id="QTA92711.1"/>
    </source>
</evidence>
<protein>
    <submittedName>
        <fullName evidence="1">Sulfur carrier ThiS/MoaD-like family protein</fullName>
    </submittedName>
</protein>
<dbReference type="KEGG" id="dmm:dnm_088000"/>
<dbReference type="RefSeq" id="WP_207679958.1">
    <property type="nucleotide sequence ID" value="NZ_CP061800.1"/>
</dbReference>
<dbReference type="Proteomes" id="UP000663722">
    <property type="component" value="Chromosome"/>
</dbReference>
<organism evidence="1 2">
    <name type="scientific">Desulfonema magnum</name>
    <dbReference type="NCBI Taxonomy" id="45655"/>
    <lineage>
        <taxon>Bacteria</taxon>
        <taxon>Pseudomonadati</taxon>
        <taxon>Thermodesulfobacteriota</taxon>
        <taxon>Desulfobacteria</taxon>
        <taxon>Desulfobacterales</taxon>
        <taxon>Desulfococcaceae</taxon>
        <taxon>Desulfonema</taxon>
    </lineage>
</organism>
<dbReference type="InterPro" id="IPR003749">
    <property type="entry name" value="ThiS/MoaD-like"/>
</dbReference>
<dbReference type="AlphaFoldDB" id="A0A975GT48"/>